<sequence length="91" mass="9936">MRQLNDSIGVGSVAHYEQGNALLITGRASVVTACSSSSGRWIRRWQSGRNSRAEACGGAEIARMVNELFREGAAHGRRDRCGWWRMSGPTA</sequence>
<evidence type="ECO:0000313" key="1">
    <source>
        <dbReference type="EMBL" id="MBO2006902.1"/>
    </source>
</evidence>
<gene>
    <name evidence="1" type="ORF">J4732_11605</name>
</gene>
<comment type="caution">
    <text evidence="1">The sequence shown here is derived from an EMBL/GenBank/DDBJ whole genome shotgun (WGS) entry which is preliminary data.</text>
</comment>
<protein>
    <submittedName>
        <fullName evidence="1">Uncharacterized protein</fullName>
    </submittedName>
</protein>
<name>A0A939NPY0_SERMA</name>
<proteinExistence type="predicted"/>
<reference evidence="1" key="1">
    <citation type="submission" date="2021-03" db="EMBL/GenBank/DDBJ databases">
        <title>Molecular epidemiology and mechanisms of colistin and carbapenem resistance in Enterobacteriaceae from clinical isolates, the environment and porcine samples in Pretoria, South Africa.</title>
        <authorList>
            <person name="Bogoshi D."/>
            <person name="Mbelle N.M."/>
            <person name="Naidoo V."/>
            <person name="Osei Sekyere J."/>
        </authorList>
    </citation>
    <scope>NUCLEOTIDE SEQUENCE</scope>
    <source>
        <strain evidence="1">C080</strain>
    </source>
</reference>
<dbReference type="EMBL" id="JAGETR010000069">
    <property type="protein sequence ID" value="MBO2006902.1"/>
    <property type="molecule type" value="Genomic_DNA"/>
</dbReference>
<organism evidence="1">
    <name type="scientific">Serratia marcescens</name>
    <dbReference type="NCBI Taxonomy" id="615"/>
    <lineage>
        <taxon>Bacteria</taxon>
        <taxon>Pseudomonadati</taxon>
        <taxon>Pseudomonadota</taxon>
        <taxon>Gammaproteobacteria</taxon>
        <taxon>Enterobacterales</taxon>
        <taxon>Yersiniaceae</taxon>
        <taxon>Serratia</taxon>
    </lineage>
</organism>
<accession>A0A939NPY0</accession>
<dbReference type="AlphaFoldDB" id="A0A939NPY0"/>